<proteinExistence type="inferred from homology"/>
<evidence type="ECO:0000256" key="5">
    <source>
        <dbReference type="ARBA" id="ARBA00022692"/>
    </source>
</evidence>
<dbReference type="InterPro" id="IPR000802">
    <property type="entry name" value="Arsenical_pump_ArsB"/>
</dbReference>
<feature type="transmembrane region" description="Helical" evidence="8">
    <location>
        <begin position="60"/>
        <end position="79"/>
    </location>
</feature>
<comment type="subcellular location">
    <subcellularLocation>
        <location evidence="1">Cell membrane</location>
        <topology evidence="1">Multi-pass membrane protein</topology>
    </subcellularLocation>
</comment>
<keyword evidence="4" id="KW-1003">Cell membrane</keyword>
<dbReference type="AlphaFoldDB" id="A0A2N1PLZ3"/>
<reference evidence="10 11" key="1">
    <citation type="journal article" date="2017" name="ISME J.">
        <title>Potential for microbial H2 and metal transformations associated with novel bacteria and archaea in deep terrestrial subsurface sediments.</title>
        <authorList>
            <person name="Hernsdorf A.W."/>
            <person name="Amano Y."/>
            <person name="Miyakawa K."/>
            <person name="Ise K."/>
            <person name="Suzuki Y."/>
            <person name="Anantharaman K."/>
            <person name="Probst A."/>
            <person name="Burstein D."/>
            <person name="Thomas B.C."/>
            <person name="Banfield J.F."/>
        </authorList>
    </citation>
    <scope>NUCLEOTIDE SEQUENCE [LARGE SCALE GENOMIC DNA]</scope>
    <source>
        <strain evidence="10">HGW-Wallbacteria-1</strain>
    </source>
</reference>
<evidence type="ECO:0000313" key="11">
    <source>
        <dbReference type="Proteomes" id="UP000233256"/>
    </source>
</evidence>
<feature type="transmembrane region" description="Helical" evidence="8">
    <location>
        <begin position="7"/>
        <end position="29"/>
    </location>
</feature>
<dbReference type="PRINTS" id="PR00758">
    <property type="entry name" value="ARSENICPUMP"/>
</dbReference>
<evidence type="ECO:0000256" key="7">
    <source>
        <dbReference type="ARBA" id="ARBA00023136"/>
    </source>
</evidence>
<dbReference type="EMBL" id="PGXC01000019">
    <property type="protein sequence ID" value="PKK89361.1"/>
    <property type="molecule type" value="Genomic_DNA"/>
</dbReference>
<comment type="caution">
    <text evidence="10">The sequence shown here is derived from an EMBL/GenBank/DDBJ whole genome shotgun (WGS) entry which is preliminary data.</text>
</comment>
<dbReference type="GO" id="GO:0015105">
    <property type="term" value="F:arsenite transmembrane transporter activity"/>
    <property type="evidence" value="ECO:0007669"/>
    <property type="project" value="InterPro"/>
</dbReference>
<name>A0A2N1PLZ3_9BACT</name>
<evidence type="ECO:0000259" key="9">
    <source>
        <dbReference type="Pfam" id="PF03600"/>
    </source>
</evidence>
<dbReference type="InterPro" id="IPR004680">
    <property type="entry name" value="Cit_transptr-like_dom"/>
</dbReference>
<evidence type="ECO:0000256" key="6">
    <source>
        <dbReference type="ARBA" id="ARBA00022989"/>
    </source>
</evidence>
<evidence type="ECO:0000256" key="1">
    <source>
        <dbReference type="ARBA" id="ARBA00004651"/>
    </source>
</evidence>
<feature type="transmembrane region" description="Helical" evidence="8">
    <location>
        <begin position="344"/>
        <end position="368"/>
    </location>
</feature>
<dbReference type="Proteomes" id="UP000233256">
    <property type="component" value="Unassembled WGS sequence"/>
</dbReference>
<feature type="transmembrane region" description="Helical" evidence="8">
    <location>
        <begin position="312"/>
        <end position="332"/>
    </location>
</feature>
<organism evidence="10 11">
    <name type="scientific">Candidatus Wallbacteria bacterium HGW-Wallbacteria-1</name>
    <dbReference type="NCBI Taxonomy" id="2013854"/>
    <lineage>
        <taxon>Bacteria</taxon>
        <taxon>Candidatus Walliibacteriota</taxon>
    </lineage>
</organism>
<feature type="transmembrane region" description="Helical" evidence="8">
    <location>
        <begin position="287"/>
        <end position="306"/>
    </location>
</feature>
<feature type="transmembrane region" description="Helical" evidence="8">
    <location>
        <begin position="380"/>
        <end position="406"/>
    </location>
</feature>
<feature type="transmembrane region" description="Helical" evidence="8">
    <location>
        <begin position="35"/>
        <end position="53"/>
    </location>
</feature>
<protein>
    <recommendedName>
        <fullName evidence="9">Citrate transporter-like domain-containing protein</fullName>
    </recommendedName>
</protein>
<evidence type="ECO:0000256" key="2">
    <source>
        <dbReference type="ARBA" id="ARBA00009843"/>
    </source>
</evidence>
<feature type="transmembrane region" description="Helical" evidence="8">
    <location>
        <begin position="258"/>
        <end position="275"/>
    </location>
</feature>
<evidence type="ECO:0000313" key="10">
    <source>
        <dbReference type="EMBL" id="PKK89361.1"/>
    </source>
</evidence>
<dbReference type="Pfam" id="PF03600">
    <property type="entry name" value="CitMHS"/>
    <property type="match status" value="1"/>
</dbReference>
<dbReference type="CDD" id="cd01116">
    <property type="entry name" value="P_permease"/>
    <property type="match status" value="1"/>
</dbReference>
<feature type="transmembrane region" description="Helical" evidence="8">
    <location>
        <begin position="418"/>
        <end position="442"/>
    </location>
</feature>
<evidence type="ECO:0000256" key="4">
    <source>
        <dbReference type="ARBA" id="ARBA00022475"/>
    </source>
</evidence>
<feature type="transmembrane region" description="Helical" evidence="8">
    <location>
        <begin position="231"/>
        <end position="252"/>
    </location>
</feature>
<keyword evidence="5 8" id="KW-0812">Transmembrane</keyword>
<feature type="domain" description="Citrate transporter-like" evidence="9">
    <location>
        <begin position="24"/>
        <end position="366"/>
    </location>
</feature>
<keyword evidence="7 8" id="KW-0472">Membrane</keyword>
<gene>
    <name evidence="10" type="ORF">CVV64_14580</name>
</gene>
<dbReference type="InterPro" id="IPR051475">
    <property type="entry name" value="Diverse_Ion_Transporter"/>
</dbReference>
<keyword evidence="6 8" id="KW-1133">Transmembrane helix</keyword>
<sequence>MFSISDKIIGVTMLGPIIIFLITYVFIATEWIEKSAAALLGATAVIMLHYIPYEEALHKIDLNVIFLLIGMMMVVNILARTGFFEWISIMLAKVAKGNGMLILVFFLLATALISALLDNVTTVILIAPVTILLTQILEIPTVPVLILEAVYSNIGGTATMIGDPPNILIGSKTALHFNDFILNLGPIVGITLLVSIPMVMIIFRKQTRTAQKARDLIANSRPEAAILQPIVLRRALIILGLIIIGFLAGRVLDVEPGIVALGGAFLMAIVCKIDLHKIMEKVEWGTILFFVGLFMLIGALEHIGLFEKMGHVILDLCGGNLLATAIAILWFSALASAIVDNIPLVMAMIPLVKGIVPVFSAQMGIAAMPHLVNAQIKEPLLWALALGACLGGNGSLIGASANVVVAQIARQNNYKLTFWSFAKIGFPMMLLSLTLSTAYIYLRYF</sequence>
<accession>A0A2N1PLZ3</accession>
<feature type="transmembrane region" description="Helical" evidence="8">
    <location>
        <begin position="99"/>
        <end position="117"/>
    </location>
</feature>
<keyword evidence="3" id="KW-0813">Transport</keyword>
<comment type="similarity">
    <text evidence="2">Belongs to the CitM (TC 2.A.11) transporter family.</text>
</comment>
<feature type="transmembrane region" description="Helical" evidence="8">
    <location>
        <begin position="180"/>
        <end position="203"/>
    </location>
</feature>
<evidence type="ECO:0000256" key="3">
    <source>
        <dbReference type="ARBA" id="ARBA00022448"/>
    </source>
</evidence>
<feature type="transmembrane region" description="Helical" evidence="8">
    <location>
        <begin position="124"/>
        <end position="146"/>
    </location>
</feature>
<dbReference type="PANTHER" id="PTHR43568:SF1">
    <property type="entry name" value="P PROTEIN"/>
    <property type="match status" value="1"/>
</dbReference>
<dbReference type="GO" id="GO:0005886">
    <property type="term" value="C:plasma membrane"/>
    <property type="evidence" value="ECO:0007669"/>
    <property type="project" value="UniProtKB-SubCell"/>
</dbReference>
<dbReference type="PANTHER" id="PTHR43568">
    <property type="entry name" value="P PROTEIN"/>
    <property type="match status" value="1"/>
</dbReference>
<evidence type="ECO:0000256" key="8">
    <source>
        <dbReference type="SAM" id="Phobius"/>
    </source>
</evidence>